<dbReference type="Proteomes" id="UP000572817">
    <property type="component" value="Unassembled WGS sequence"/>
</dbReference>
<name>A0A8H4J0P1_9PEZI</name>
<dbReference type="Pfam" id="PF00484">
    <property type="entry name" value="Pro_CA"/>
    <property type="match status" value="1"/>
</dbReference>
<dbReference type="AlphaFoldDB" id="A0A8H4J0P1"/>
<evidence type="ECO:0000256" key="5">
    <source>
        <dbReference type="ARBA" id="ARBA00023239"/>
    </source>
</evidence>
<protein>
    <recommendedName>
        <fullName evidence="2 8">Carbonic anhydrase</fullName>
        <ecNumber evidence="2 8">4.2.1.1</ecNumber>
    </recommendedName>
    <alternativeName>
        <fullName evidence="8">Carbonate dehydratase</fullName>
    </alternativeName>
</protein>
<proteinExistence type="inferred from homology"/>
<organism evidence="9 10">
    <name type="scientific">Botryosphaeria dothidea</name>
    <dbReference type="NCBI Taxonomy" id="55169"/>
    <lineage>
        <taxon>Eukaryota</taxon>
        <taxon>Fungi</taxon>
        <taxon>Dikarya</taxon>
        <taxon>Ascomycota</taxon>
        <taxon>Pezizomycotina</taxon>
        <taxon>Dothideomycetes</taxon>
        <taxon>Dothideomycetes incertae sedis</taxon>
        <taxon>Botryosphaeriales</taxon>
        <taxon>Botryosphaeriaceae</taxon>
        <taxon>Botryosphaeria</taxon>
    </lineage>
</organism>
<dbReference type="InterPro" id="IPR001765">
    <property type="entry name" value="Carbonic_anhydrase"/>
</dbReference>
<keyword evidence="3 7" id="KW-0479">Metal-binding</keyword>
<reference evidence="9" key="1">
    <citation type="submission" date="2020-04" db="EMBL/GenBank/DDBJ databases">
        <title>Genome Assembly and Annotation of Botryosphaeria dothidea sdau 11-99, a Latent Pathogen of Apple Fruit Ring Rot in China.</title>
        <authorList>
            <person name="Yu C."/>
            <person name="Diao Y."/>
            <person name="Lu Q."/>
            <person name="Zhao J."/>
            <person name="Cui S."/>
            <person name="Peng C."/>
            <person name="He B."/>
            <person name="Liu H."/>
        </authorList>
    </citation>
    <scope>NUCLEOTIDE SEQUENCE [LARGE SCALE GENOMIC DNA]</scope>
    <source>
        <strain evidence="9">Sdau11-99</strain>
    </source>
</reference>
<evidence type="ECO:0000256" key="6">
    <source>
        <dbReference type="ARBA" id="ARBA00048348"/>
    </source>
</evidence>
<dbReference type="PANTHER" id="PTHR11002:SF76">
    <property type="entry name" value="CARBONIC ANHYDRASE"/>
    <property type="match status" value="1"/>
</dbReference>
<dbReference type="GO" id="GO:0005737">
    <property type="term" value="C:cytoplasm"/>
    <property type="evidence" value="ECO:0007669"/>
    <property type="project" value="TreeGrafter"/>
</dbReference>
<evidence type="ECO:0000256" key="7">
    <source>
        <dbReference type="PIRSR" id="PIRSR601765-1"/>
    </source>
</evidence>
<dbReference type="GO" id="GO:0004089">
    <property type="term" value="F:carbonate dehydratase activity"/>
    <property type="evidence" value="ECO:0007669"/>
    <property type="project" value="UniProtKB-UniRule"/>
</dbReference>
<dbReference type="SUPFAM" id="SSF53056">
    <property type="entry name" value="beta-carbonic anhydrase, cab"/>
    <property type="match status" value="1"/>
</dbReference>
<comment type="similarity">
    <text evidence="1 8">Belongs to the beta-class carbonic anhydrase family.</text>
</comment>
<feature type="binding site" evidence="7">
    <location>
        <position position="141"/>
    </location>
    <ligand>
        <name>Zn(2+)</name>
        <dbReference type="ChEBI" id="CHEBI:29105"/>
    </ligand>
</feature>
<evidence type="ECO:0000256" key="8">
    <source>
        <dbReference type="RuleBase" id="RU003956"/>
    </source>
</evidence>
<dbReference type="EC" id="4.2.1.1" evidence="2 8"/>
<comment type="function">
    <text evidence="8">Reversible hydration of carbon dioxide.</text>
</comment>
<dbReference type="GO" id="GO:0034599">
    <property type="term" value="P:cellular response to oxidative stress"/>
    <property type="evidence" value="ECO:0007669"/>
    <property type="project" value="TreeGrafter"/>
</dbReference>
<dbReference type="CDD" id="cd00883">
    <property type="entry name" value="beta_CA_cladeA"/>
    <property type="match status" value="1"/>
</dbReference>
<feature type="binding site" evidence="7">
    <location>
        <position position="82"/>
    </location>
    <ligand>
        <name>Zn(2+)</name>
        <dbReference type="ChEBI" id="CHEBI:29105"/>
    </ligand>
</feature>
<dbReference type="GO" id="GO:0008270">
    <property type="term" value="F:zinc ion binding"/>
    <property type="evidence" value="ECO:0007669"/>
    <property type="project" value="UniProtKB-UniRule"/>
</dbReference>
<comment type="caution">
    <text evidence="9">The sequence shown here is derived from an EMBL/GenBank/DDBJ whole genome shotgun (WGS) entry which is preliminary data.</text>
</comment>
<sequence>MRKQSLSLVRCISSAAQRAPVSAARPLHSLFSLPAMDATGADAFERVITGNKSYARRSAQSEPQLWASLSQGQQPEVLWFGCGDSRVPETTICDCKPGDIFVHRNIANVIQPGDLSSESIIDFAVGAVKVKRIVLCGHTKCGGAINALNDNDLGPALNAWLQPLRDLRRKHQREIDAIESVDMKALRLAELNVRQGLQTIRSNHTVQKAVAERGVSVHGVIFDISTGELRVLGEEETRPVGLWQHR</sequence>
<evidence type="ECO:0000256" key="2">
    <source>
        <dbReference type="ARBA" id="ARBA00012925"/>
    </source>
</evidence>
<dbReference type="GO" id="GO:0071244">
    <property type="term" value="P:cellular response to carbon dioxide"/>
    <property type="evidence" value="ECO:0007669"/>
    <property type="project" value="TreeGrafter"/>
</dbReference>
<accession>A0A8H4J0P1</accession>
<comment type="catalytic activity">
    <reaction evidence="6 8">
        <text>hydrogencarbonate + H(+) = CO2 + H2O</text>
        <dbReference type="Rhea" id="RHEA:10748"/>
        <dbReference type="ChEBI" id="CHEBI:15377"/>
        <dbReference type="ChEBI" id="CHEBI:15378"/>
        <dbReference type="ChEBI" id="CHEBI:16526"/>
        <dbReference type="ChEBI" id="CHEBI:17544"/>
        <dbReference type="EC" id="4.2.1.1"/>
    </reaction>
</comment>
<keyword evidence="4 7" id="KW-0862">Zinc</keyword>
<evidence type="ECO:0000256" key="4">
    <source>
        <dbReference type="ARBA" id="ARBA00022833"/>
    </source>
</evidence>
<gene>
    <name evidence="9" type="ORF">GTA08_BOTSDO13595</name>
</gene>
<keyword evidence="10" id="KW-1185">Reference proteome</keyword>
<evidence type="ECO:0000256" key="3">
    <source>
        <dbReference type="ARBA" id="ARBA00022723"/>
    </source>
</evidence>
<dbReference type="InterPro" id="IPR036874">
    <property type="entry name" value="Carbonic_anhydrase_sf"/>
</dbReference>
<feature type="binding site" evidence="7">
    <location>
        <position position="84"/>
    </location>
    <ligand>
        <name>Zn(2+)</name>
        <dbReference type="ChEBI" id="CHEBI:29105"/>
    </ligand>
</feature>
<evidence type="ECO:0000313" key="9">
    <source>
        <dbReference type="EMBL" id="KAF4311031.1"/>
    </source>
</evidence>
<comment type="cofactor">
    <cofactor evidence="7">
        <name>Zn(2+)</name>
        <dbReference type="ChEBI" id="CHEBI:29105"/>
    </cofactor>
    <text evidence="7">Binds 1 zinc ion per subunit.</text>
</comment>
<evidence type="ECO:0000313" key="10">
    <source>
        <dbReference type="Proteomes" id="UP000572817"/>
    </source>
</evidence>
<keyword evidence="5 8" id="KW-0456">Lyase</keyword>
<dbReference type="OrthoDB" id="10248475at2759"/>
<evidence type="ECO:0000256" key="1">
    <source>
        <dbReference type="ARBA" id="ARBA00006217"/>
    </source>
</evidence>
<dbReference type="Gene3D" id="3.40.1050.10">
    <property type="entry name" value="Carbonic anhydrase"/>
    <property type="match status" value="1"/>
</dbReference>
<feature type="binding site" evidence="7">
    <location>
        <position position="138"/>
    </location>
    <ligand>
        <name>Zn(2+)</name>
        <dbReference type="ChEBI" id="CHEBI:29105"/>
    </ligand>
</feature>
<dbReference type="EMBL" id="WWBZ02000012">
    <property type="protein sequence ID" value="KAF4311031.1"/>
    <property type="molecule type" value="Genomic_DNA"/>
</dbReference>
<dbReference type="PANTHER" id="PTHR11002">
    <property type="entry name" value="CARBONIC ANHYDRASE"/>
    <property type="match status" value="1"/>
</dbReference>
<dbReference type="SMART" id="SM00947">
    <property type="entry name" value="Pro_CA"/>
    <property type="match status" value="1"/>
</dbReference>